<dbReference type="NCBIfam" id="TIGR00229">
    <property type="entry name" value="sensory_box"/>
    <property type="match status" value="3"/>
</dbReference>
<dbReference type="AlphaFoldDB" id="A0A4V2PEJ6"/>
<evidence type="ECO:0000313" key="5">
    <source>
        <dbReference type="EMBL" id="TCK09346.1"/>
    </source>
</evidence>
<reference evidence="5 6" key="1">
    <citation type="submission" date="2019-03" db="EMBL/GenBank/DDBJ databases">
        <title>Genomic Encyclopedia of Archaeal and Bacterial Type Strains, Phase II (KMG-II): from individual species to whole genera.</title>
        <authorList>
            <person name="Goeker M."/>
        </authorList>
    </citation>
    <scope>NUCLEOTIDE SEQUENCE [LARGE SCALE GENOMIC DNA]</scope>
    <source>
        <strain evidence="5 6">DSM 27697</strain>
    </source>
</reference>
<dbReference type="OrthoDB" id="9812260at2"/>
<dbReference type="Pfam" id="PF00990">
    <property type="entry name" value="GGDEF"/>
    <property type="match status" value="1"/>
</dbReference>
<organism evidence="5 6">
    <name type="scientific">Marinobacterium mangrovicola</name>
    <dbReference type="NCBI Taxonomy" id="1476959"/>
    <lineage>
        <taxon>Bacteria</taxon>
        <taxon>Pseudomonadati</taxon>
        <taxon>Pseudomonadota</taxon>
        <taxon>Gammaproteobacteria</taxon>
        <taxon>Oceanospirillales</taxon>
        <taxon>Oceanospirillaceae</taxon>
        <taxon>Marinobacterium</taxon>
    </lineage>
</organism>
<dbReference type="InterPro" id="IPR043128">
    <property type="entry name" value="Rev_trsase/Diguanyl_cyclase"/>
</dbReference>
<dbReference type="Pfam" id="PF00989">
    <property type="entry name" value="PAS"/>
    <property type="match status" value="1"/>
</dbReference>
<dbReference type="Gene3D" id="3.30.70.270">
    <property type="match status" value="1"/>
</dbReference>
<dbReference type="SUPFAM" id="SSF55073">
    <property type="entry name" value="Nucleotide cyclase"/>
    <property type="match status" value="1"/>
</dbReference>
<evidence type="ECO:0000313" key="6">
    <source>
        <dbReference type="Proteomes" id="UP000294546"/>
    </source>
</evidence>
<dbReference type="NCBIfam" id="TIGR00254">
    <property type="entry name" value="GGDEF"/>
    <property type="match status" value="1"/>
</dbReference>
<dbReference type="FunFam" id="3.30.70.270:FF:000001">
    <property type="entry name" value="Diguanylate cyclase domain protein"/>
    <property type="match status" value="1"/>
</dbReference>
<comment type="caution">
    <text evidence="5">The sequence shown here is derived from an EMBL/GenBank/DDBJ whole genome shotgun (WGS) entry which is preliminary data.</text>
</comment>
<accession>A0A4V2PEJ6</accession>
<dbReference type="InterPro" id="IPR029787">
    <property type="entry name" value="Nucleotide_cyclase"/>
</dbReference>
<dbReference type="PANTHER" id="PTHR46663:SF2">
    <property type="entry name" value="GGDEF DOMAIN-CONTAINING PROTEIN"/>
    <property type="match status" value="1"/>
</dbReference>
<dbReference type="Gene3D" id="3.30.450.20">
    <property type="entry name" value="PAS domain"/>
    <property type="match status" value="3"/>
</dbReference>
<name>A0A4V2PEJ6_9GAMM</name>
<dbReference type="SUPFAM" id="SSF55785">
    <property type="entry name" value="PYP-like sensor domain (PAS domain)"/>
    <property type="match status" value="3"/>
</dbReference>
<evidence type="ECO:0000259" key="3">
    <source>
        <dbReference type="PROSITE" id="PS50113"/>
    </source>
</evidence>
<dbReference type="InterPro" id="IPR000014">
    <property type="entry name" value="PAS"/>
</dbReference>
<dbReference type="InterPro" id="IPR001610">
    <property type="entry name" value="PAC"/>
</dbReference>
<dbReference type="InterPro" id="IPR000700">
    <property type="entry name" value="PAS-assoc_C"/>
</dbReference>
<dbReference type="Pfam" id="PF13426">
    <property type="entry name" value="PAS_9"/>
    <property type="match status" value="1"/>
</dbReference>
<feature type="domain" description="GGDEF" evidence="4">
    <location>
        <begin position="426"/>
        <end position="555"/>
    </location>
</feature>
<dbReference type="InterPro" id="IPR013655">
    <property type="entry name" value="PAS_fold_3"/>
</dbReference>
<dbReference type="InterPro" id="IPR052163">
    <property type="entry name" value="DGC-Regulatory_Protein"/>
</dbReference>
<protein>
    <submittedName>
        <fullName evidence="5">PAS domain S-box-containing protein/diguanylate cyclase (GGDEF)-like protein</fullName>
    </submittedName>
</protein>
<comment type="cofactor">
    <cofactor evidence="1">
        <name>Mg(2+)</name>
        <dbReference type="ChEBI" id="CHEBI:18420"/>
    </cofactor>
</comment>
<dbReference type="CDD" id="cd01949">
    <property type="entry name" value="GGDEF"/>
    <property type="match status" value="1"/>
</dbReference>
<dbReference type="GO" id="GO:0003824">
    <property type="term" value="F:catalytic activity"/>
    <property type="evidence" value="ECO:0007669"/>
    <property type="project" value="UniProtKB-ARBA"/>
</dbReference>
<feature type="domain" description="PAC" evidence="3">
    <location>
        <begin position="218"/>
        <end position="271"/>
    </location>
</feature>
<gene>
    <name evidence="5" type="ORF">CLV83_1452</name>
</gene>
<dbReference type="InterPro" id="IPR035965">
    <property type="entry name" value="PAS-like_dom_sf"/>
</dbReference>
<dbReference type="InterPro" id="IPR000160">
    <property type="entry name" value="GGDEF_dom"/>
</dbReference>
<dbReference type="EMBL" id="SMFU01000007">
    <property type="protein sequence ID" value="TCK09346.1"/>
    <property type="molecule type" value="Genomic_DNA"/>
</dbReference>
<sequence>MGLGWVSALVGIAVLAGVTVRKRASMPPADVPLTDHLTQAILRIEADGLISYANPAAARLLGYELSALIGLSVEALVPEQHRHHHDHWRKAFNQSGRSRPMNQLGSLIARHQSGRAIPVHIELSSIPGPASKRVVLATLIPRDDNAVVMEQLQQDAGVGTWEWDREKDQLSWSEGVYAMFGLDPNKFEASYEAYISVVHPEDRESVTRHVNASMENNEAYEIEYRIIRDGETRHLLERNYLHPDSDGVIRHMWGSILDITDKRRSQRRLQLAETVFSHCAEAILVFDEQQQLVRTNRALLDMIHCNEEQASSLSVSALLSRPDFSAPLDLATLLENTSGQEWRGELLLLSRAGEPVPVLASLVRQETAEEQHRPYILVCTDIRQLKAQQARLRHQAMHDVLTGLPNRRLFAEHLEKTIAASKRSGKRLAVIYIDLDGFKNINDTYGHEAGDTLLREIASRLRSLIRESDTLARIGGDEFALILPECGNDEMLEEVLERLVSHGAYQFNQLAVTLSLGAVCYPDHSRESTELLILADQTMYRAKYSGKNRYLYERKGCSD</sequence>
<dbReference type="SMART" id="SM00091">
    <property type="entry name" value="PAS"/>
    <property type="match status" value="3"/>
</dbReference>
<dbReference type="Gene3D" id="2.10.70.100">
    <property type="match status" value="1"/>
</dbReference>
<dbReference type="PANTHER" id="PTHR46663">
    <property type="entry name" value="DIGUANYLATE CYCLASE DGCT-RELATED"/>
    <property type="match status" value="1"/>
</dbReference>
<feature type="domain" description="PAS" evidence="2">
    <location>
        <begin position="145"/>
        <end position="217"/>
    </location>
</feature>
<dbReference type="InterPro" id="IPR013767">
    <property type="entry name" value="PAS_fold"/>
</dbReference>
<dbReference type="SMART" id="SM00267">
    <property type="entry name" value="GGDEF"/>
    <property type="match status" value="1"/>
</dbReference>
<feature type="domain" description="PAS" evidence="2">
    <location>
        <begin position="33"/>
        <end position="95"/>
    </location>
</feature>
<evidence type="ECO:0000259" key="4">
    <source>
        <dbReference type="PROSITE" id="PS50887"/>
    </source>
</evidence>
<evidence type="ECO:0000256" key="1">
    <source>
        <dbReference type="ARBA" id="ARBA00001946"/>
    </source>
</evidence>
<dbReference type="Pfam" id="PF08447">
    <property type="entry name" value="PAS_3"/>
    <property type="match status" value="1"/>
</dbReference>
<dbReference type="Proteomes" id="UP000294546">
    <property type="component" value="Unassembled WGS sequence"/>
</dbReference>
<keyword evidence="6" id="KW-1185">Reference proteome</keyword>
<dbReference type="CDD" id="cd00130">
    <property type="entry name" value="PAS"/>
    <property type="match status" value="2"/>
</dbReference>
<dbReference type="PROSITE" id="PS50112">
    <property type="entry name" value="PAS"/>
    <property type="match status" value="2"/>
</dbReference>
<proteinExistence type="predicted"/>
<dbReference type="GO" id="GO:0006355">
    <property type="term" value="P:regulation of DNA-templated transcription"/>
    <property type="evidence" value="ECO:0007669"/>
    <property type="project" value="InterPro"/>
</dbReference>
<evidence type="ECO:0000259" key="2">
    <source>
        <dbReference type="PROSITE" id="PS50112"/>
    </source>
</evidence>
<dbReference type="RefSeq" id="WP_132289495.1">
    <property type="nucleotide sequence ID" value="NZ_SMFU01000007.1"/>
</dbReference>
<dbReference type="SMART" id="SM00086">
    <property type="entry name" value="PAC"/>
    <property type="match status" value="2"/>
</dbReference>
<dbReference type="PROSITE" id="PS50887">
    <property type="entry name" value="GGDEF"/>
    <property type="match status" value="1"/>
</dbReference>
<dbReference type="PROSITE" id="PS50113">
    <property type="entry name" value="PAC"/>
    <property type="match status" value="1"/>
</dbReference>